<dbReference type="AlphaFoldDB" id="A0A1X7VCH0"/>
<sequence>MHSEFVSKQEVGALCTKALAHLFSIQNERPQNDVLIVLVSDCLIDKEKTKGASNSKVLHKLLPPASTNRDWVQKAVAIISKLSGIAVVQHFDAVKQVPGREIATHIQDEIVVDGACFFRTISKAITATEDNHFAV</sequence>
<accession>A0A1X7VCH0</accession>
<proteinExistence type="predicted"/>
<dbReference type="EnsemblMetazoa" id="Aqu2.1.37995_001">
    <property type="protein sequence ID" value="Aqu2.1.37995_001"/>
    <property type="gene ID" value="Aqu2.1.37995"/>
</dbReference>
<protein>
    <recommendedName>
        <fullName evidence="2">OTU domain-containing protein</fullName>
    </recommendedName>
</protein>
<name>A0A1X7VCH0_AMPQE</name>
<dbReference type="InParanoid" id="A0A1X7VCH0"/>
<organism evidence="1">
    <name type="scientific">Amphimedon queenslandica</name>
    <name type="common">Sponge</name>
    <dbReference type="NCBI Taxonomy" id="400682"/>
    <lineage>
        <taxon>Eukaryota</taxon>
        <taxon>Metazoa</taxon>
        <taxon>Porifera</taxon>
        <taxon>Demospongiae</taxon>
        <taxon>Heteroscleromorpha</taxon>
        <taxon>Haplosclerida</taxon>
        <taxon>Niphatidae</taxon>
        <taxon>Amphimedon</taxon>
    </lineage>
</organism>
<reference evidence="1" key="1">
    <citation type="submission" date="2017-05" db="UniProtKB">
        <authorList>
            <consortium name="EnsemblMetazoa"/>
        </authorList>
    </citation>
    <scope>IDENTIFICATION</scope>
</reference>
<evidence type="ECO:0008006" key="2">
    <source>
        <dbReference type="Google" id="ProtNLM"/>
    </source>
</evidence>
<evidence type="ECO:0000313" key="1">
    <source>
        <dbReference type="EnsemblMetazoa" id="Aqu2.1.37995_001"/>
    </source>
</evidence>